<name>A0A9X5CH07_9FIRM</name>
<gene>
    <name evidence="1" type="ORF">FMM80_28080</name>
</gene>
<dbReference type="RefSeq" id="WP_004082588.1">
    <property type="nucleotide sequence ID" value="NZ_VIRB01000160.1"/>
</dbReference>
<sequence length="181" mass="21031">MEIKKYTREFENLKNHFECGNIMIDNFLKNGDALDENQGITYVMLSDKKDFIIGYYNIEVGRVDQIEIVGNHRIYKPMGGTVNINYLAVHSGYQGTKIAETGDGKIYLGDILLNDCEKRILELRKQVGITFVTLCSTEEGYHLYKVRNSYEDFEEDMNTFVQESDQKCYKLYKCVDDIIEI</sequence>
<dbReference type="OrthoDB" id="1863236at2"/>
<organism evidence="1 2">
    <name type="scientific">Schaedlerella arabinosiphila</name>
    <dbReference type="NCBI Taxonomy" id="2044587"/>
    <lineage>
        <taxon>Bacteria</taxon>
        <taxon>Bacillati</taxon>
        <taxon>Bacillota</taxon>
        <taxon>Clostridia</taxon>
        <taxon>Lachnospirales</taxon>
        <taxon>Lachnospiraceae</taxon>
        <taxon>Schaedlerella</taxon>
    </lineage>
</organism>
<dbReference type="Proteomes" id="UP000474104">
    <property type="component" value="Unassembled WGS sequence"/>
</dbReference>
<dbReference type="Gene3D" id="3.40.630.30">
    <property type="match status" value="1"/>
</dbReference>
<dbReference type="AlphaFoldDB" id="A0A9X5CH07"/>
<proteinExistence type="predicted"/>
<reference evidence="1 2" key="1">
    <citation type="submission" date="2019-07" db="EMBL/GenBank/DDBJ databases">
        <title>Draft genome sequences of 15 bacterial species constituting the stable defined intestinal microbiota of the GM15 gnotobiotic mouse model.</title>
        <authorList>
            <person name="Elie C."/>
            <person name="Mathieu A."/>
            <person name="Saliou A."/>
            <person name="Darnaud M."/>
            <person name="Leulier F."/>
            <person name="Tamellini A."/>
        </authorList>
    </citation>
    <scope>NUCLEOTIDE SEQUENCE [LARGE SCALE GENOMIC DNA]</scope>
    <source>
        <strain evidence="2">ASF 502</strain>
    </source>
</reference>
<evidence type="ECO:0000313" key="1">
    <source>
        <dbReference type="EMBL" id="NDO72276.1"/>
    </source>
</evidence>
<comment type="caution">
    <text evidence="1">The sequence shown here is derived from an EMBL/GenBank/DDBJ whole genome shotgun (WGS) entry which is preliminary data.</text>
</comment>
<accession>A0A9X5CH07</accession>
<dbReference type="EMBL" id="VIRB01000160">
    <property type="protein sequence ID" value="NDO72276.1"/>
    <property type="molecule type" value="Genomic_DNA"/>
</dbReference>
<evidence type="ECO:0000313" key="2">
    <source>
        <dbReference type="Proteomes" id="UP000474104"/>
    </source>
</evidence>
<protein>
    <submittedName>
        <fullName evidence="1">N-acetyltransferase</fullName>
    </submittedName>
</protein>